<proteinExistence type="predicted"/>
<keyword evidence="2" id="KW-1185">Reference proteome</keyword>
<dbReference type="PROSITE" id="PS51257">
    <property type="entry name" value="PROKAR_LIPOPROTEIN"/>
    <property type="match status" value="1"/>
</dbReference>
<name>A0A3D9C8N5_9FLAO</name>
<organism evidence="1 2">
    <name type="scientific">Chryseobacterium pennae</name>
    <dbReference type="NCBI Taxonomy" id="2258962"/>
    <lineage>
        <taxon>Bacteria</taxon>
        <taxon>Pseudomonadati</taxon>
        <taxon>Bacteroidota</taxon>
        <taxon>Flavobacteriia</taxon>
        <taxon>Flavobacteriales</taxon>
        <taxon>Weeksellaceae</taxon>
        <taxon>Chryseobacterium group</taxon>
        <taxon>Chryseobacterium</taxon>
    </lineage>
</organism>
<sequence length="160" mass="18061">MKLICLVAVFLALGSCKKAENNGGSIHVEQHLKVSFVSSEKKDILKEIGNSAISKMRLYYLSQGKKVLYDNPNLTDRYGIQLMEPNDQTKLYQLQLLLNNVGTIGENIGSTTYLDWENGKVDTIVGYFFNDENNHILTKFKFNNVEGGLKEKQGLVIVRE</sequence>
<protein>
    <recommendedName>
        <fullName evidence="3">Lipoprotein</fullName>
    </recommendedName>
</protein>
<reference evidence="2" key="1">
    <citation type="submission" date="2018-06" db="EMBL/GenBank/DDBJ databases">
        <authorList>
            <person name="Lum Nde A."/>
            <person name="Hugo C."/>
        </authorList>
    </citation>
    <scope>NUCLEOTIDE SEQUENCE [LARGE SCALE GENOMIC DNA]</scope>
    <source>
        <strain evidence="2">1_F178</strain>
    </source>
</reference>
<accession>A0A3D9C8N5</accession>
<dbReference type="Proteomes" id="UP000256686">
    <property type="component" value="Unassembled WGS sequence"/>
</dbReference>
<comment type="caution">
    <text evidence="1">The sequence shown here is derived from an EMBL/GenBank/DDBJ whole genome shotgun (WGS) entry which is preliminary data.</text>
</comment>
<evidence type="ECO:0008006" key="3">
    <source>
        <dbReference type="Google" id="ProtNLM"/>
    </source>
</evidence>
<evidence type="ECO:0000313" key="1">
    <source>
        <dbReference type="EMBL" id="REC61862.1"/>
    </source>
</evidence>
<dbReference type="RefSeq" id="WP_115971400.1">
    <property type="nucleotide sequence ID" value="NZ_QNVT01000012.1"/>
</dbReference>
<dbReference type="AlphaFoldDB" id="A0A3D9C8N5"/>
<evidence type="ECO:0000313" key="2">
    <source>
        <dbReference type="Proteomes" id="UP000256686"/>
    </source>
</evidence>
<gene>
    <name evidence="1" type="ORF">DRF65_14110</name>
</gene>
<dbReference type="EMBL" id="QNVT01000012">
    <property type="protein sequence ID" value="REC61862.1"/>
    <property type="molecule type" value="Genomic_DNA"/>
</dbReference>